<feature type="domain" description="Methyltransferase type 11" evidence="10">
    <location>
        <begin position="70"/>
        <end position="161"/>
    </location>
</feature>
<reference evidence="11 12" key="1">
    <citation type="submission" date="2018-07" db="EMBL/GenBank/DDBJ databases">
        <title>Motiliproteus coralliicola sp. nov., a bacterium isolated from Coral.</title>
        <authorList>
            <person name="Wang G."/>
        </authorList>
    </citation>
    <scope>NUCLEOTIDE SEQUENCE [LARGE SCALE GENOMIC DNA]</scope>
    <source>
        <strain evidence="11 12">C34</strain>
    </source>
</reference>
<evidence type="ECO:0000256" key="5">
    <source>
        <dbReference type="ARBA" id="ARBA00022679"/>
    </source>
</evidence>
<dbReference type="InterPro" id="IPR011814">
    <property type="entry name" value="BioC"/>
</dbReference>
<comment type="function">
    <text evidence="8">Converts the free carboxyl group of a malonyl-thioester to its methyl ester by transfer of a methyl group from S-adenosyl-L-methionine (SAM). It allows to synthesize pimeloyl-ACP via the fatty acid synthetic pathway.</text>
</comment>
<dbReference type="GO" id="GO:0009102">
    <property type="term" value="P:biotin biosynthetic process"/>
    <property type="evidence" value="ECO:0007669"/>
    <property type="project" value="UniProtKB-UniRule"/>
</dbReference>
<comment type="similarity">
    <text evidence="8">Belongs to the methyltransferase superfamily.</text>
</comment>
<evidence type="ECO:0000256" key="1">
    <source>
        <dbReference type="ARBA" id="ARBA00000852"/>
    </source>
</evidence>
<dbReference type="Pfam" id="PF08241">
    <property type="entry name" value="Methyltransf_11"/>
    <property type="match status" value="1"/>
</dbReference>
<dbReference type="UniPathway" id="UPA00078"/>
<dbReference type="PANTHER" id="PTHR13090">
    <property type="entry name" value="ARGININE-HYDROXYLASE NDUFAF5, MITOCHONDRIAL"/>
    <property type="match status" value="1"/>
</dbReference>
<dbReference type="EC" id="2.1.1.197" evidence="3 8"/>
<dbReference type="PANTHER" id="PTHR13090:SF1">
    <property type="entry name" value="ARGININE-HYDROXYLASE NDUFAF5, MITOCHONDRIAL"/>
    <property type="match status" value="1"/>
</dbReference>
<evidence type="ECO:0000256" key="7">
    <source>
        <dbReference type="ARBA" id="ARBA00022756"/>
    </source>
</evidence>
<dbReference type="RefSeq" id="WP_114694682.1">
    <property type="nucleotide sequence ID" value="NZ_QQOH01000001.1"/>
</dbReference>
<dbReference type="Proteomes" id="UP000253769">
    <property type="component" value="Unassembled WGS sequence"/>
</dbReference>
<feature type="compositionally biased region" description="Basic and acidic residues" evidence="9">
    <location>
        <begin position="1"/>
        <end position="10"/>
    </location>
</feature>
<evidence type="ECO:0000256" key="3">
    <source>
        <dbReference type="ARBA" id="ARBA00012327"/>
    </source>
</evidence>
<dbReference type="InterPro" id="IPR050602">
    <property type="entry name" value="Malonyl-ACP_OMT"/>
</dbReference>
<evidence type="ECO:0000256" key="6">
    <source>
        <dbReference type="ARBA" id="ARBA00022691"/>
    </source>
</evidence>
<organism evidence="11 12">
    <name type="scientific">Motiliproteus coralliicola</name>
    <dbReference type="NCBI Taxonomy" id="2283196"/>
    <lineage>
        <taxon>Bacteria</taxon>
        <taxon>Pseudomonadati</taxon>
        <taxon>Pseudomonadota</taxon>
        <taxon>Gammaproteobacteria</taxon>
        <taxon>Oceanospirillales</taxon>
        <taxon>Oceanospirillaceae</taxon>
        <taxon>Motiliproteus</taxon>
    </lineage>
</organism>
<dbReference type="InterPro" id="IPR013216">
    <property type="entry name" value="Methyltransf_11"/>
</dbReference>
<evidence type="ECO:0000256" key="8">
    <source>
        <dbReference type="HAMAP-Rule" id="MF_00835"/>
    </source>
</evidence>
<dbReference type="EMBL" id="QQOH01000001">
    <property type="protein sequence ID" value="RDE25085.1"/>
    <property type="molecule type" value="Genomic_DNA"/>
</dbReference>
<evidence type="ECO:0000259" key="10">
    <source>
        <dbReference type="Pfam" id="PF08241"/>
    </source>
</evidence>
<comment type="caution">
    <text evidence="11">The sequence shown here is derived from an EMBL/GenBank/DDBJ whole genome shotgun (WGS) entry which is preliminary data.</text>
</comment>
<dbReference type="AlphaFoldDB" id="A0A369WZY7"/>
<evidence type="ECO:0000256" key="2">
    <source>
        <dbReference type="ARBA" id="ARBA00004746"/>
    </source>
</evidence>
<sequence>MAEPAQELRQKAQQKVKQSLQQEQHFDKRQVAGSFSRAAVSYDSMAGVQRRVGTELLSQRPADWQGQLIDLGSGTGYFSLPLAQLPGCRVLAVDLAEGMLEFARRERPHPDIDYLCADAEQLPLADASIDGLFSSLAIQWCLSPAQLFAELARVLKPGATALVATLGPQTLHELRQAWAAVDEFEHVNRFESLETMRQAIEPGFELVELKQQDIVLQYDQLKQMTDELKGIGAHNLNSGRQHSLSGRARIRAFRDAYEQLRDQDGKIPATYQVFYFRLRRR</sequence>
<evidence type="ECO:0000313" key="11">
    <source>
        <dbReference type="EMBL" id="RDE25085.1"/>
    </source>
</evidence>
<evidence type="ECO:0000256" key="9">
    <source>
        <dbReference type="SAM" id="MobiDB-lite"/>
    </source>
</evidence>
<dbReference type="GO" id="GO:0008757">
    <property type="term" value="F:S-adenosylmethionine-dependent methyltransferase activity"/>
    <property type="evidence" value="ECO:0007669"/>
    <property type="project" value="InterPro"/>
</dbReference>
<accession>A0A369WZY7</accession>
<proteinExistence type="inferred from homology"/>
<feature type="compositionally biased region" description="Low complexity" evidence="9">
    <location>
        <begin position="11"/>
        <end position="23"/>
    </location>
</feature>
<evidence type="ECO:0000313" key="12">
    <source>
        <dbReference type="Proteomes" id="UP000253769"/>
    </source>
</evidence>
<dbReference type="GO" id="GO:0102130">
    <property type="term" value="F:malonyl-CoA methyltransferase activity"/>
    <property type="evidence" value="ECO:0007669"/>
    <property type="project" value="UniProtKB-EC"/>
</dbReference>
<dbReference type="GO" id="GO:0032259">
    <property type="term" value="P:methylation"/>
    <property type="evidence" value="ECO:0007669"/>
    <property type="project" value="UniProtKB-KW"/>
</dbReference>
<dbReference type="SUPFAM" id="SSF53335">
    <property type="entry name" value="S-adenosyl-L-methionine-dependent methyltransferases"/>
    <property type="match status" value="1"/>
</dbReference>
<comment type="catalytic activity">
    <reaction evidence="1 8">
        <text>malonyl-[ACP] + S-adenosyl-L-methionine = malonyl-[ACP] methyl ester + S-adenosyl-L-homocysteine</text>
        <dbReference type="Rhea" id="RHEA:17105"/>
        <dbReference type="Rhea" id="RHEA-COMP:9623"/>
        <dbReference type="Rhea" id="RHEA-COMP:9954"/>
        <dbReference type="ChEBI" id="CHEBI:57856"/>
        <dbReference type="ChEBI" id="CHEBI:59789"/>
        <dbReference type="ChEBI" id="CHEBI:78449"/>
        <dbReference type="ChEBI" id="CHEBI:78845"/>
        <dbReference type="EC" id="2.1.1.197"/>
    </reaction>
</comment>
<dbReference type="OrthoDB" id="9760689at2"/>
<dbReference type="CDD" id="cd02440">
    <property type="entry name" value="AdoMet_MTases"/>
    <property type="match status" value="1"/>
</dbReference>
<keyword evidence="4 8" id="KW-0489">Methyltransferase</keyword>
<keyword evidence="12" id="KW-1185">Reference proteome</keyword>
<evidence type="ECO:0000256" key="4">
    <source>
        <dbReference type="ARBA" id="ARBA00022603"/>
    </source>
</evidence>
<comment type="pathway">
    <text evidence="2 8">Cofactor biosynthesis; biotin biosynthesis.</text>
</comment>
<dbReference type="HAMAP" id="MF_00835">
    <property type="entry name" value="BioC"/>
    <property type="match status" value="1"/>
</dbReference>
<protein>
    <recommendedName>
        <fullName evidence="3 8">Malonyl-[acyl-carrier protein] O-methyltransferase</fullName>
        <shortName evidence="8">Malonyl-ACP O-methyltransferase</shortName>
        <ecNumber evidence="3 8">2.1.1.197</ecNumber>
    </recommendedName>
    <alternativeName>
        <fullName evidence="8">Biotin synthesis protein BioC</fullName>
    </alternativeName>
</protein>
<keyword evidence="7 8" id="KW-0093">Biotin biosynthesis</keyword>
<name>A0A369WZY7_9GAMM</name>
<keyword evidence="6 8" id="KW-0949">S-adenosyl-L-methionine</keyword>
<dbReference type="NCBIfam" id="TIGR02072">
    <property type="entry name" value="BioC"/>
    <property type="match status" value="1"/>
</dbReference>
<gene>
    <name evidence="8 11" type="primary">bioC</name>
    <name evidence="11" type="ORF">DV711_05875</name>
</gene>
<dbReference type="GO" id="GO:0010340">
    <property type="term" value="F:carboxyl-O-methyltransferase activity"/>
    <property type="evidence" value="ECO:0007669"/>
    <property type="project" value="UniProtKB-UniRule"/>
</dbReference>
<keyword evidence="5 8" id="KW-0808">Transferase</keyword>
<dbReference type="Gene3D" id="3.40.50.150">
    <property type="entry name" value="Vaccinia Virus protein VP39"/>
    <property type="match status" value="1"/>
</dbReference>
<dbReference type="InterPro" id="IPR029063">
    <property type="entry name" value="SAM-dependent_MTases_sf"/>
</dbReference>
<feature type="region of interest" description="Disordered" evidence="9">
    <location>
        <begin position="1"/>
        <end position="29"/>
    </location>
</feature>